<evidence type="ECO:0000256" key="10">
    <source>
        <dbReference type="ARBA" id="ARBA00023157"/>
    </source>
</evidence>
<comment type="similarity">
    <text evidence="2">Belongs to the MnmA/TRMU family.</text>
</comment>
<evidence type="ECO:0000256" key="2">
    <source>
        <dbReference type="ARBA" id="ARBA00006191"/>
    </source>
</evidence>
<evidence type="ECO:0000256" key="1">
    <source>
        <dbReference type="ARBA" id="ARBA00003986"/>
    </source>
</evidence>
<keyword evidence="7" id="KW-0547">Nucleotide-binding</keyword>
<keyword evidence="14" id="KW-0489">Methyltransferase</keyword>
<evidence type="ECO:0000256" key="4">
    <source>
        <dbReference type="ARBA" id="ARBA00022555"/>
    </source>
</evidence>
<evidence type="ECO:0000256" key="5">
    <source>
        <dbReference type="ARBA" id="ARBA00022679"/>
    </source>
</evidence>
<dbReference type="EMBL" id="OOIP01000001">
    <property type="protein sequence ID" value="SPO34568.1"/>
    <property type="molecule type" value="Genomic_DNA"/>
</dbReference>
<feature type="domain" description="tRNA-specific 2-thiouridylase MnmA-like central" evidence="13">
    <location>
        <begin position="229"/>
        <end position="290"/>
    </location>
</feature>
<evidence type="ECO:0000313" key="14">
    <source>
        <dbReference type="EMBL" id="SPO34568.1"/>
    </source>
</evidence>
<dbReference type="FunFam" id="2.30.30.280:FF:000001">
    <property type="entry name" value="tRNA-specific 2-thiouridylase MnmA"/>
    <property type="match status" value="1"/>
</dbReference>
<keyword evidence="10" id="KW-1015">Disulfide bond</keyword>
<dbReference type="InterPro" id="IPR046884">
    <property type="entry name" value="MnmA-like_central"/>
</dbReference>
<dbReference type="InterPro" id="IPR014729">
    <property type="entry name" value="Rossmann-like_a/b/a_fold"/>
</dbReference>
<dbReference type="Proteomes" id="UP000323386">
    <property type="component" value="Unassembled WGS sequence"/>
</dbReference>
<organism evidence="14 15">
    <name type="scientific">Pseudozyma flocculosa</name>
    <dbReference type="NCBI Taxonomy" id="84751"/>
    <lineage>
        <taxon>Eukaryota</taxon>
        <taxon>Fungi</taxon>
        <taxon>Dikarya</taxon>
        <taxon>Basidiomycota</taxon>
        <taxon>Ustilaginomycotina</taxon>
        <taxon>Ustilaginomycetes</taxon>
        <taxon>Ustilaginales</taxon>
        <taxon>Ustilaginaceae</taxon>
        <taxon>Pseudozyma</taxon>
    </lineage>
</organism>
<dbReference type="NCBIfam" id="NF001138">
    <property type="entry name" value="PRK00143.1"/>
    <property type="match status" value="1"/>
</dbReference>
<evidence type="ECO:0000256" key="7">
    <source>
        <dbReference type="ARBA" id="ARBA00022741"/>
    </source>
</evidence>
<dbReference type="AlphaFoldDB" id="A0A5C3EQT9"/>
<dbReference type="InterPro" id="IPR046885">
    <property type="entry name" value="MnmA-like_C"/>
</dbReference>
<keyword evidence="15" id="KW-1185">Reference proteome</keyword>
<protein>
    <recommendedName>
        <fullName evidence="3">tRNA-5-taurinomethyluridine 2-sulfurtransferase</fullName>
        <ecNumber evidence="3">2.8.1.14</ecNumber>
    </recommendedName>
</protein>
<dbReference type="InterPro" id="IPR004506">
    <property type="entry name" value="MnmA-like"/>
</dbReference>
<dbReference type="PANTHER" id="PTHR11933:SF5">
    <property type="entry name" value="MITOCHONDRIAL TRNA-SPECIFIC 2-THIOURIDYLASE 1"/>
    <property type="match status" value="1"/>
</dbReference>
<dbReference type="EC" id="2.8.1.14" evidence="3"/>
<keyword evidence="4" id="KW-0820">tRNA-binding</keyword>
<dbReference type="Pfam" id="PF20259">
    <property type="entry name" value="tRNA_Me_trans_M"/>
    <property type="match status" value="1"/>
</dbReference>
<gene>
    <name evidence="14" type="ORF">PSFLO_00039</name>
</gene>
<evidence type="ECO:0000259" key="12">
    <source>
        <dbReference type="Pfam" id="PF20258"/>
    </source>
</evidence>
<accession>A0A5C3EQT9</accession>
<keyword evidence="6" id="KW-0819">tRNA processing</keyword>
<dbReference type="GO" id="GO:0002143">
    <property type="term" value="P:tRNA wobble position uridine thiolation"/>
    <property type="evidence" value="ECO:0007669"/>
    <property type="project" value="TreeGrafter"/>
</dbReference>
<dbReference type="Pfam" id="PF20258">
    <property type="entry name" value="tRNA_Me_trans_C"/>
    <property type="match status" value="1"/>
</dbReference>
<dbReference type="GO" id="GO:0032259">
    <property type="term" value="P:methylation"/>
    <property type="evidence" value="ECO:0007669"/>
    <property type="project" value="UniProtKB-KW"/>
</dbReference>
<evidence type="ECO:0000256" key="6">
    <source>
        <dbReference type="ARBA" id="ARBA00022694"/>
    </source>
</evidence>
<evidence type="ECO:0000256" key="9">
    <source>
        <dbReference type="ARBA" id="ARBA00022884"/>
    </source>
</evidence>
<sequence length="387" mass="42567">MSGGVDSSVTALLMAQQDYDLRAVFMRNWSTMDEFGSFVAGSGGAAGCEWQQDWNDVQKVCRHLGGIPVEMIDLSREYWIHVFEPALGDWGSGTTPNPDVDCNREIKFGALMDRVIGPSSSSQLSAPQKTWLATGHYAQVAWSPPEADADHSTRPMLLRAKDRTKDQSYYLSSVREDRLAHAHFPLAPYLKSEVRQLAIRHELPTAARKESMGICFVGNRSRGGAGFSTFLNDYITSSPGDIVDGDGNKVGRHGGLHTFTLGQGARISGALQKYFVAKKDTAKNQIVVVQGKDNPMLLCHSLNVPSMHWIWDEPPEEVDRPEGAKLLAQVRHRQIEVECTVKRADPVLAVAPGQTLGLWKDDWCLGSGTIGDVKTVYEVEQAQAKDA</sequence>
<reference evidence="14 15" key="1">
    <citation type="submission" date="2018-03" db="EMBL/GenBank/DDBJ databases">
        <authorList>
            <person name="Guldener U."/>
        </authorList>
    </citation>
    <scope>NUCLEOTIDE SEQUENCE [LARGE SCALE GENOMIC DNA]</scope>
    <source>
        <strain evidence="14 15">DAOM196992</strain>
    </source>
</reference>
<dbReference type="GO" id="GO:0000049">
    <property type="term" value="F:tRNA binding"/>
    <property type="evidence" value="ECO:0007669"/>
    <property type="project" value="UniProtKB-KW"/>
</dbReference>
<dbReference type="GO" id="GO:0005524">
    <property type="term" value="F:ATP binding"/>
    <property type="evidence" value="ECO:0007669"/>
    <property type="project" value="UniProtKB-KW"/>
</dbReference>
<feature type="domain" description="tRNA-specific 2-thiouridylase MnmA-like C-terminal" evidence="12">
    <location>
        <begin position="301"/>
        <end position="370"/>
    </location>
</feature>
<dbReference type="GO" id="GO:0016783">
    <property type="term" value="F:sulfurtransferase activity"/>
    <property type="evidence" value="ECO:0007669"/>
    <property type="project" value="InterPro"/>
</dbReference>
<dbReference type="OrthoDB" id="3685at2759"/>
<dbReference type="Gene3D" id="2.40.30.10">
    <property type="entry name" value="Translation factors"/>
    <property type="match status" value="1"/>
</dbReference>
<dbReference type="GO" id="GO:0005739">
    <property type="term" value="C:mitochondrion"/>
    <property type="evidence" value="ECO:0007669"/>
    <property type="project" value="TreeGrafter"/>
</dbReference>
<comment type="function">
    <text evidence="1">Catalyzes the 2-thiolation of uridine at the wobble position (U34) of mitochondrial tRNA(Lys), tRNA(Glu) and tRNA(Gln). Required for the formation of 5-taurinomethyl-2-thiouridine (tm5s2U) of mitochondrial tRNA(Lys), tRNA(Glu), and tRNA(Gln) at the wobble position. ATP is required to activate the C2 atom of the wobble base.</text>
</comment>
<keyword evidence="8" id="KW-0067">ATP-binding</keyword>
<dbReference type="InterPro" id="IPR023382">
    <property type="entry name" value="MnmA-like_central_sf"/>
</dbReference>
<dbReference type="SUPFAM" id="SSF52402">
    <property type="entry name" value="Adenine nucleotide alpha hydrolases-like"/>
    <property type="match status" value="1"/>
</dbReference>
<keyword evidence="5 14" id="KW-0808">Transferase</keyword>
<dbReference type="Gene3D" id="3.40.50.620">
    <property type="entry name" value="HUPs"/>
    <property type="match status" value="1"/>
</dbReference>
<dbReference type="CDD" id="cd01998">
    <property type="entry name" value="MnmA_TRMU-like"/>
    <property type="match status" value="1"/>
</dbReference>
<dbReference type="Gene3D" id="2.30.30.280">
    <property type="entry name" value="Adenine nucleotide alpha hydrolases-like domains"/>
    <property type="match status" value="1"/>
</dbReference>
<evidence type="ECO:0000256" key="11">
    <source>
        <dbReference type="ARBA" id="ARBA00049564"/>
    </source>
</evidence>
<dbReference type="GO" id="GO:0008168">
    <property type="term" value="F:methyltransferase activity"/>
    <property type="evidence" value="ECO:0007669"/>
    <property type="project" value="UniProtKB-KW"/>
</dbReference>
<proteinExistence type="inferred from homology"/>
<evidence type="ECO:0000259" key="13">
    <source>
        <dbReference type="Pfam" id="PF20259"/>
    </source>
</evidence>
<evidence type="ECO:0000313" key="15">
    <source>
        <dbReference type="Proteomes" id="UP000323386"/>
    </source>
</evidence>
<dbReference type="Pfam" id="PF03054">
    <property type="entry name" value="tRNA_Me_trans"/>
    <property type="match status" value="1"/>
</dbReference>
<dbReference type="PANTHER" id="PTHR11933">
    <property type="entry name" value="TRNA 5-METHYLAMINOMETHYL-2-THIOURIDYLATE -METHYLTRANSFERASE"/>
    <property type="match status" value="1"/>
</dbReference>
<evidence type="ECO:0000256" key="8">
    <source>
        <dbReference type="ARBA" id="ARBA00022840"/>
    </source>
</evidence>
<name>A0A5C3EQT9_9BASI</name>
<comment type="catalytic activity">
    <reaction evidence="11">
        <text>5-taurinomethyluridine(34) in tRNA + S-sulfanyl-L-cysteinyl-[protein] + AH2 + ATP = 5-taurinomethyl-2-thiouridine(34) in tRNA + L-cysteinyl-[protein] + A + AMP + diphosphate + H(+)</text>
        <dbReference type="Rhea" id="RHEA:47040"/>
        <dbReference type="Rhea" id="RHEA-COMP:10131"/>
        <dbReference type="Rhea" id="RHEA-COMP:11726"/>
        <dbReference type="Rhea" id="RHEA-COMP:11732"/>
        <dbReference type="Rhea" id="RHEA-COMP:11733"/>
        <dbReference type="ChEBI" id="CHEBI:13193"/>
        <dbReference type="ChEBI" id="CHEBI:15378"/>
        <dbReference type="ChEBI" id="CHEBI:17499"/>
        <dbReference type="ChEBI" id="CHEBI:29950"/>
        <dbReference type="ChEBI" id="CHEBI:30616"/>
        <dbReference type="ChEBI" id="CHEBI:33019"/>
        <dbReference type="ChEBI" id="CHEBI:61963"/>
        <dbReference type="ChEBI" id="CHEBI:87171"/>
        <dbReference type="ChEBI" id="CHEBI:87172"/>
        <dbReference type="ChEBI" id="CHEBI:456215"/>
        <dbReference type="EC" id="2.8.1.14"/>
    </reaction>
</comment>
<keyword evidence="9" id="KW-0694">RNA-binding</keyword>
<evidence type="ECO:0000256" key="3">
    <source>
        <dbReference type="ARBA" id="ARBA00011953"/>
    </source>
</evidence>
<dbReference type="NCBIfam" id="TIGR00420">
    <property type="entry name" value="trmU"/>
    <property type="match status" value="1"/>
</dbReference>